<sequence length="52" mass="5880">MEYGNLKIGKQQANLSHLEPNYPTLDVAPLNKPISLKNANFQQNNERIIMAV</sequence>
<gene>
    <name evidence="1" type="ORF">GMARGA_LOCUS13266</name>
</gene>
<evidence type="ECO:0000313" key="1">
    <source>
        <dbReference type="EMBL" id="CAG8717780.1"/>
    </source>
</evidence>
<proteinExistence type="predicted"/>
<evidence type="ECO:0000313" key="2">
    <source>
        <dbReference type="Proteomes" id="UP000789901"/>
    </source>
</evidence>
<dbReference type="Proteomes" id="UP000789901">
    <property type="component" value="Unassembled WGS sequence"/>
</dbReference>
<feature type="non-terminal residue" evidence="1">
    <location>
        <position position="52"/>
    </location>
</feature>
<organism evidence="1 2">
    <name type="scientific">Gigaspora margarita</name>
    <dbReference type="NCBI Taxonomy" id="4874"/>
    <lineage>
        <taxon>Eukaryota</taxon>
        <taxon>Fungi</taxon>
        <taxon>Fungi incertae sedis</taxon>
        <taxon>Mucoromycota</taxon>
        <taxon>Glomeromycotina</taxon>
        <taxon>Glomeromycetes</taxon>
        <taxon>Diversisporales</taxon>
        <taxon>Gigasporaceae</taxon>
        <taxon>Gigaspora</taxon>
    </lineage>
</organism>
<keyword evidence="2" id="KW-1185">Reference proteome</keyword>
<accession>A0ABN7V1I5</accession>
<reference evidence="1 2" key="1">
    <citation type="submission" date="2021-06" db="EMBL/GenBank/DDBJ databases">
        <authorList>
            <person name="Kallberg Y."/>
            <person name="Tangrot J."/>
            <person name="Rosling A."/>
        </authorList>
    </citation>
    <scope>NUCLEOTIDE SEQUENCE [LARGE SCALE GENOMIC DNA]</scope>
    <source>
        <strain evidence="1 2">120-4 pot B 10/14</strain>
    </source>
</reference>
<name>A0ABN7V1I5_GIGMA</name>
<dbReference type="EMBL" id="CAJVQB010008363">
    <property type="protein sequence ID" value="CAG8717780.1"/>
    <property type="molecule type" value="Genomic_DNA"/>
</dbReference>
<protein>
    <submittedName>
        <fullName evidence="1">40549_t:CDS:1</fullName>
    </submittedName>
</protein>
<comment type="caution">
    <text evidence="1">The sequence shown here is derived from an EMBL/GenBank/DDBJ whole genome shotgun (WGS) entry which is preliminary data.</text>
</comment>